<dbReference type="PROSITE" id="PS00211">
    <property type="entry name" value="ABC_TRANSPORTER_1"/>
    <property type="match status" value="1"/>
</dbReference>
<keyword evidence="8" id="KW-0472">Membrane</keyword>
<dbReference type="Proteomes" id="UP000198892">
    <property type="component" value="Unassembled WGS sequence"/>
</dbReference>
<evidence type="ECO:0000313" key="10">
    <source>
        <dbReference type="EMBL" id="SFO92982.1"/>
    </source>
</evidence>
<evidence type="ECO:0000256" key="7">
    <source>
        <dbReference type="ARBA" id="ARBA00022967"/>
    </source>
</evidence>
<accession>A0A1I5L719</accession>
<dbReference type="GO" id="GO:0042626">
    <property type="term" value="F:ATPase-coupled transmembrane transporter activity"/>
    <property type="evidence" value="ECO:0007669"/>
    <property type="project" value="TreeGrafter"/>
</dbReference>
<evidence type="ECO:0000256" key="5">
    <source>
        <dbReference type="ARBA" id="ARBA00022741"/>
    </source>
</evidence>
<sequence length="560" mass="62567">MMNAAAMQSLTITYPAEEHPALQPLDLEINKGENILLLGPSGSGKSTLALALQGLIPRAVEAEMTGELTVHDAAPKHWKITEACRHVGILFQDPETQFCMETVEDEIIFGMENIGLPVGDIKDRLEHVLKITGLKEQRFSRLTTLSGGLKQKTATACLLALDPGMFILDEPTANLDPKSKEDFIQLWINTAARQNKTLLFIEHNMETGLEHIDRVIALRKEGGVLLDGPPHTVFREQAHILEQEGIHVPEVCRTARRMEQEGNITWSPFPLSLHEWETQCMQHGFQKREEPFSGLFPHAPAEPPLIEAENMTFSYGSKRILDNVSFILHAGEFTALCGSNGAGKSTLARLLTGLEDPEGGTLFRNGKDTRHLKTRDILKQTGMVFQNPEHQFICDTVEDELTFGWRAAGLASSSFHKELEKLLDLFQLQEKRHSNPFSLSQGQKRRLSVAVMLTGNQKLLILDEPTFGQDESGTKALMGMLKKWQQKEGGTILMITHDMSLVDQYADKVLLLDNQCTAFEGSTDALFKQTDLLEKASVKVPVSRELRTWVTSLERQETPC</sequence>
<reference evidence="11" key="1">
    <citation type="submission" date="2016-10" db="EMBL/GenBank/DDBJ databases">
        <authorList>
            <person name="Varghese N."/>
            <person name="Submissions S."/>
        </authorList>
    </citation>
    <scope>NUCLEOTIDE SEQUENCE [LARGE SCALE GENOMIC DNA]</scope>
    <source>
        <strain evidence="11">S7</strain>
    </source>
</reference>
<dbReference type="InterPro" id="IPR017871">
    <property type="entry name" value="ABC_transporter-like_CS"/>
</dbReference>
<dbReference type="PROSITE" id="PS50893">
    <property type="entry name" value="ABC_TRANSPORTER_2"/>
    <property type="match status" value="2"/>
</dbReference>
<dbReference type="GO" id="GO:0043190">
    <property type="term" value="C:ATP-binding cassette (ABC) transporter complex"/>
    <property type="evidence" value="ECO:0007669"/>
    <property type="project" value="TreeGrafter"/>
</dbReference>
<dbReference type="EMBL" id="FOXD01000001">
    <property type="protein sequence ID" value="SFO92982.1"/>
    <property type="molecule type" value="Genomic_DNA"/>
</dbReference>
<name>A0A1I5L719_9BACI</name>
<dbReference type="InterPro" id="IPR027417">
    <property type="entry name" value="P-loop_NTPase"/>
</dbReference>
<keyword evidence="7" id="KW-1278">Translocase</keyword>
<dbReference type="AlphaFoldDB" id="A0A1I5L719"/>
<dbReference type="NCBIfam" id="NF010167">
    <property type="entry name" value="PRK13648.1"/>
    <property type="match status" value="2"/>
</dbReference>
<proteinExistence type="inferred from homology"/>
<evidence type="ECO:0000256" key="4">
    <source>
        <dbReference type="ARBA" id="ARBA00022475"/>
    </source>
</evidence>
<dbReference type="GO" id="GO:0005524">
    <property type="term" value="F:ATP binding"/>
    <property type="evidence" value="ECO:0007669"/>
    <property type="project" value="UniProtKB-KW"/>
</dbReference>
<protein>
    <submittedName>
        <fullName evidence="10">Energy-coupling factor transport system ATP-binding protein</fullName>
    </submittedName>
</protein>
<dbReference type="SUPFAM" id="SSF52540">
    <property type="entry name" value="P-loop containing nucleoside triphosphate hydrolases"/>
    <property type="match status" value="2"/>
</dbReference>
<dbReference type="GO" id="GO:0016887">
    <property type="term" value="F:ATP hydrolysis activity"/>
    <property type="evidence" value="ECO:0007669"/>
    <property type="project" value="InterPro"/>
</dbReference>
<dbReference type="PANTHER" id="PTHR43553">
    <property type="entry name" value="HEAVY METAL TRANSPORTER"/>
    <property type="match status" value="1"/>
</dbReference>
<keyword evidence="4" id="KW-1003">Cell membrane</keyword>
<gene>
    <name evidence="10" type="ORF">SAMN05518683_101125</name>
</gene>
<feature type="domain" description="ABC transporter" evidence="9">
    <location>
        <begin position="7"/>
        <end position="246"/>
    </location>
</feature>
<evidence type="ECO:0000259" key="9">
    <source>
        <dbReference type="PROSITE" id="PS50893"/>
    </source>
</evidence>
<keyword evidence="6 10" id="KW-0067">ATP-binding</keyword>
<feature type="domain" description="ABC transporter" evidence="9">
    <location>
        <begin position="306"/>
        <end position="539"/>
    </location>
</feature>
<comment type="similarity">
    <text evidence="2">Belongs to the ABC transporter superfamily.</text>
</comment>
<dbReference type="RefSeq" id="WP_093334713.1">
    <property type="nucleotide sequence ID" value="NZ_FOXD01000001.1"/>
</dbReference>
<organism evidence="10 11">
    <name type="scientific">Salibacterium halotolerans</name>
    <dbReference type="NCBI Taxonomy" id="1884432"/>
    <lineage>
        <taxon>Bacteria</taxon>
        <taxon>Bacillati</taxon>
        <taxon>Bacillota</taxon>
        <taxon>Bacilli</taxon>
        <taxon>Bacillales</taxon>
        <taxon>Bacillaceae</taxon>
    </lineage>
</organism>
<dbReference type="STRING" id="1884432.SAMN05518683_101125"/>
<evidence type="ECO:0000256" key="3">
    <source>
        <dbReference type="ARBA" id="ARBA00022448"/>
    </source>
</evidence>
<dbReference type="SMART" id="SM00382">
    <property type="entry name" value="AAA"/>
    <property type="match status" value="2"/>
</dbReference>
<dbReference type="InterPro" id="IPR003593">
    <property type="entry name" value="AAA+_ATPase"/>
</dbReference>
<dbReference type="CDD" id="cd03225">
    <property type="entry name" value="ABC_cobalt_CbiO_domain1"/>
    <property type="match status" value="2"/>
</dbReference>
<dbReference type="OrthoDB" id="501320at2"/>
<evidence type="ECO:0000313" key="11">
    <source>
        <dbReference type="Proteomes" id="UP000198892"/>
    </source>
</evidence>
<evidence type="ECO:0000256" key="1">
    <source>
        <dbReference type="ARBA" id="ARBA00004202"/>
    </source>
</evidence>
<dbReference type="PANTHER" id="PTHR43553:SF19">
    <property type="entry name" value="HMP_THIAMINE IMPORT ATP-BINDING PROTEIN YKOD-RELATED"/>
    <property type="match status" value="1"/>
</dbReference>
<dbReference type="Pfam" id="PF00005">
    <property type="entry name" value="ABC_tran"/>
    <property type="match status" value="2"/>
</dbReference>
<evidence type="ECO:0000256" key="6">
    <source>
        <dbReference type="ARBA" id="ARBA00022840"/>
    </source>
</evidence>
<dbReference type="Gene3D" id="3.40.50.300">
    <property type="entry name" value="P-loop containing nucleotide triphosphate hydrolases"/>
    <property type="match status" value="2"/>
</dbReference>
<evidence type="ECO:0000256" key="2">
    <source>
        <dbReference type="ARBA" id="ARBA00005417"/>
    </source>
</evidence>
<comment type="subcellular location">
    <subcellularLocation>
        <location evidence="1">Cell membrane</location>
        <topology evidence="1">Peripheral membrane protein</topology>
    </subcellularLocation>
</comment>
<keyword evidence="5" id="KW-0547">Nucleotide-binding</keyword>
<keyword evidence="3" id="KW-0813">Transport</keyword>
<dbReference type="InterPro" id="IPR015856">
    <property type="entry name" value="ABC_transpr_CbiO/EcfA_su"/>
</dbReference>
<dbReference type="InterPro" id="IPR050095">
    <property type="entry name" value="ECF_ABC_transporter_ATP-bd"/>
</dbReference>
<evidence type="ECO:0000256" key="8">
    <source>
        <dbReference type="ARBA" id="ARBA00023136"/>
    </source>
</evidence>
<keyword evidence="11" id="KW-1185">Reference proteome</keyword>
<dbReference type="InterPro" id="IPR003439">
    <property type="entry name" value="ABC_transporter-like_ATP-bd"/>
</dbReference>